<dbReference type="OrthoDB" id="10437076at2759"/>
<name>A0A2P5C669_PARAD</name>
<dbReference type="Proteomes" id="UP000237105">
    <property type="component" value="Unassembled WGS sequence"/>
</dbReference>
<evidence type="ECO:0000313" key="2">
    <source>
        <dbReference type="EMBL" id="PON56529.1"/>
    </source>
</evidence>
<keyword evidence="3" id="KW-1185">Reference proteome</keyword>
<protein>
    <submittedName>
        <fullName evidence="2">Uncharacterized protein</fullName>
    </submittedName>
</protein>
<comment type="caution">
    <text evidence="2">The sequence shown here is derived from an EMBL/GenBank/DDBJ whole genome shotgun (WGS) entry which is preliminary data.</text>
</comment>
<proteinExistence type="predicted"/>
<feature type="region of interest" description="Disordered" evidence="1">
    <location>
        <begin position="69"/>
        <end position="94"/>
    </location>
</feature>
<feature type="compositionally biased region" description="Acidic residues" evidence="1">
    <location>
        <begin position="72"/>
        <end position="84"/>
    </location>
</feature>
<evidence type="ECO:0000256" key="1">
    <source>
        <dbReference type="SAM" id="MobiDB-lite"/>
    </source>
</evidence>
<sequence length="94" mass="10903">MLQDLNTELTQYIMVDLGYLEPITIPEKNLMSYAQENNVNTNYDIEQGDSDFVNDIELEDDTILNYEKDKFEEDDNDSDDDIDEISSSSEFDSD</sequence>
<evidence type="ECO:0000313" key="3">
    <source>
        <dbReference type="Proteomes" id="UP000237105"/>
    </source>
</evidence>
<dbReference type="EMBL" id="JXTB01000170">
    <property type="protein sequence ID" value="PON56529.1"/>
    <property type="molecule type" value="Genomic_DNA"/>
</dbReference>
<reference evidence="3" key="1">
    <citation type="submission" date="2016-06" db="EMBL/GenBank/DDBJ databases">
        <title>Parallel loss of symbiosis genes in relatives of nitrogen-fixing non-legume Parasponia.</title>
        <authorList>
            <person name="Van Velzen R."/>
            <person name="Holmer R."/>
            <person name="Bu F."/>
            <person name="Rutten L."/>
            <person name="Van Zeijl A."/>
            <person name="Liu W."/>
            <person name="Santuari L."/>
            <person name="Cao Q."/>
            <person name="Sharma T."/>
            <person name="Shen D."/>
            <person name="Roswanjaya Y."/>
            <person name="Wardhani T."/>
            <person name="Kalhor M.S."/>
            <person name="Jansen J."/>
            <person name="Van den Hoogen J."/>
            <person name="Gungor B."/>
            <person name="Hartog M."/>
            <person name="Hontelez J."/>
            <person name="Verver J."/>
            <person name="Yang W.-C."/>
            <person name="Schijlen E."/>
            <person name="Repin R."/>
            <person name="Schilthuizen M."/>
            <person name="Schranz E."/>
            <person name="Heidstra R."/>
            <person name="Miyata K."/>
            <person name="Fedorova E."/>
            <person name="Kohlen W."/>
            <person name="Bisseling T."/>
            <person name="Smit S."/>
            <person name="Geurts R."/>
        </authorList>
    </citation>
    <scope>NUCLEOTIDE SEQUENCE [LARGE SCALE GENOMIC DNA]</scope>
    <source>
        <strain evidence="3">cv. WU1-14</strain>
    </source>
</reference>
<feature type="compositionally biased region" description="Low complexity" evidence="1">
    <location>
        <begin position="85"/>
        <end position="94"/>
    </location>
</feature>
<accession>A0A2P5C669</accession>
<dbReference type="AlphaFoldDB" id="A0A2P5C669"/>
<gene>
    <name evidence="2" type="ORF">PanWU01x14_180970</name>
</gene>
<organism evidence="2 3">
    <name type="scientific">Parasponia andersonii</name>
    <name type="common">Sponia andersonii</name>
    <dbReference type="NCBI Taxonomy" id="3476"/>
    <lineage>
        <taxon>Eukaryota</taxon>
        <taxon>Viridiplantae</taxon>
        <taxon>Streptophyta</taxon>
        <taxon>Embryophyta</taxon>
        <taxon>Tracheophyta</taxon>
        <taxon>Spermatophyta</taxon>
        <taxon>Magnoliopsida</taxon>
        <taxon>eudicotyledons</taxon>
        <taxon>Gunneridae</taxon>
        <taxon>Pentapetalae</taxon>
        <taxon>rosids</taxon>
        <taxon>fabids</taxon>
        <taxon>Rosales</taxon>
        <taxon>Cannabaceae</taxon>
        <taxon>Parasponia</taxon>
    </lineage>
</organism>